<accession>A0ABU5HL86</accession>
<feature type="transmembrane region" description="Helical" evidence="5">
    <location>
        <begin position="251"/>
        <end position="271"/>
    </location>
</feature>
<proteinExistence type="predicted"/>
<feature type="domain" description="Inositolphosphotransferase Aur1/Ipt1" evidence="6">
    <location>
        <begin position="112"/>
        <end position="288"/>
    </location>
</feature>
<keyword evidence="3 5" id="KW-1133">Transmembrane helix</keyword>
<dbReference type="RefSeq" id="WP_321551569.1">
    <property type="nucleotide sequence ID" value="NZ_JAXIVS010000024.1"/>
</dbReference>
<feature type="transmembrane region" description="Helical" evidence="5">
    <location>
        <begin position="21"/>
        <end position="42"/>
    </location>
</feature>
<comment type="subcellular location">
    <subcellularLocation>
        <location evidence="1">Membrane</location>
        <topology evidence="1">Multi-pass membrane protein</topology>
    </subcellularLocation>
</comment>
<evidence type="ECO:0000256" key="4">
    <source>
        <dbReference type="ARBA" id="ARBA00023136"/>
    </source>
</evidence>
<sequence>MSPWSLDSLRWLERGRKVRLRGADLVLIAACSLAALLLLGPARWAPGALKSALAFGLFALGLLGLRTVQATWPRFRPVKWVADFWLLPVAGLGHDLLNPLVDALNPVLRDAQLAQLEARLFGVQVSVHVSNAVPPWLHDVLMLCYYGHFVWAVALGVVLYLQRRTTAFDELILGLSLFFTLNYAGYALVPAIGPRFFLLDAFPGPLTGPLLTPLLDSLMRLPAFTRDCFPSGHTGTTLLLFFYAWRFARRFFWVMLLPGLGLIVATLSGRFHYATDLVVVLPVVVLVAGLSVALSRVGSRRRSFATERSVAMNAIVRP</sequence>
<evidence type="ECO:0000256" key="5">
    <source>
        <dbReference type="SAM" id="Phobius"/>
    </source>
</evidence>
<evidence type="ECO:0000313" key="8">
    <source>
        <dbReference type="Proteomes" id="UP001291309"/>
    </source>
</evidence>
<dbReference type="InterPro" id="IPR052185">
    <property type="entry name" value="IPC_Synthase-Related"/>
</dbReference>
<dbReference type="PANTHER" id="PTHR31310:SF7">
    <property type="entry name" value="PA-PHOSPHATASE RELATED-FAMILY PROTEIN DDB_G0268928"/>
    <property type="match status" value="1"/>
</dbReference>
<organism evidence="7 8">
    <name type="scientific">Hyalangium rubrum</name>
    <dbReference type="NCBI Taxonomy" id="3103134"/>
    <lineage>
        <taxon>Bacteria</taxon>
        <taxon>Pseudomonadati</taxon>
        <taxon>Myxococcota</taxon>
        <taxon>Myxococcia</taxon>
        <taxon>Myxococcales</taxon>
        <taxon>Cystobacterineae</taxon>
        <taxon>Archangiaceae</taxon>
        <taxon>Hyalangium</taxon>
    </lineage>
</organism>
<dbReference type="PANTHER" id="PTHR31310">
    <property type="match status" value="1"/>
</dbReference>
<dbReference type="Proteomes" id="UP001291309">
    <property type="component" value="Unassembled WGS sequence"/>
</dbReference>
<evidence type="ECO:0000256" key="3">
    <source>
        <dbReference type="ARBA" id="ARBA00022989"/>
    </source>
</evidence>
<feature type="transmembrane region" description="Helical" evidence="5">
    <location>
        <begin position="140"/>
        <end position="161"/>
    </location>
</feature>
<evidence type="ECO:0000259" key="6">
    <source>
        <dbReference type="Pfam" id="PF14378"/>
    </source>
</evidence>
<feature type="transmembrane region" description="Helical" evidence="5">
    <location>
        <begin position="173"/>
        <end position="193"/>
    </location>
</feature>
<evidence type="ECO:0000256" key="2">
    <source>
        <dbReference type="ARBA" id="ARBA00022692"/>
    </source>
</evidence>
<protein>
    <submittedName>
        <fullName evidence="7">Phosphatase PAP2 family protein</fullName>
    </submittedName>
</protein>
<dbReference type="EMBL" id="JAXIVS010000024">
    <property type="protein sequence ID" value="MDY7232855.1"/>
    <property type="molecule type" value="Genomic_DNA"/>
</dbReference>
<evidence type="ECO:0000256" key="1">
    <source>
        <dbReference type="ARBA" id="ARBA00004141"/>
    </source>
</evidence>
<feature type="transmembrane region" description="Helical" evidence="5">
    <location>
        <begin position="48"/>
        <end position="68"/>
    </location>
</feature>
<dbReference type="InterPro" id="IPR026841">
    <property type="entry name" value="Aur1/Ipt1"/>
</dbReference>
<evidence type="ECO:0000313" key="7">
    <source>
        <dbReference type="EMBL" id="MDY7232855.1"/>
    </source>
</evidence>
<comment type="caution">
    <text evidence="7">The sequence shown here is derived from an EMBL/GenBank/DDBJ whole genome shotgun (WGS) entry which is preliminary data.</text>
</comment>
<dbReference type="Pfam" id="PF14378">
    <property type="entry name" value="PAP2_3"/>
    <property type="match status" value="1"/>
</dbReference>
<reference evidence="7 8" key="1">
    <citation type="submission" date="2023-12" db="EMBL/GenBank/DDBJ databases">
        <title>the genome sequence of Hyalangium sp. s54d21.</title>
        <authorList>
            <person name="Zhang X."/>
        </authorList>
    </citation>
    <scope>NUCLEOTIDE SEQUENCE [LARGE SCALE GENOMIC DNA]</scope>
    <source>
        <strain evidence="8">s54d21</strain>
    </source>
</reference>
<keyword evidence="4 5" id="KW-0472">Membrane</keyword>
<keyword evidence="2 5" id="KW-0812">Transmembrane</keyword>
<keyword evidence="8" id="KW-1185">Reference proteome</keyword>
<gene>
    <name evidence="7" type="ORF">SYV04_41090</name>
</gene>
<name>A0ABU5HL86_9BACT</name>
<feature type="transmembrane region" description="Helical" evidence="5">
    <location>
        <begin position="277"/>
        <end position="294"/>
    </location>
</feature>
<feature type="transmembrane region" description="Helical" evidence="5">
    <location>
        <begin position="223"/>
        <end position="244"/>
    </location>
</feature>